<keyword evidence="8" id="KW-1185">Reference proteome</keyword>
<feature type="signal peptide" evidence="5">
    <location>
        <begin position="1"/>
        <end position="17"/>
    </location>
</feature>
<dbReference type="InParanoid" id="A0A136IYX7"/>
<evidence type="ECO:0000313" key="8">
    <source>
        <dbReference type="Proteomes" id="UP000070501"/>
    </source>
</evidence>
<evidence type="ECO:0000256" key="1">
    <source>
        <dbReference type="ARBA" id="ARBA00011062"/>
    </source>
</evidence>
<evidence type="ECO:0000256" key="4">
    <source>
        <dbReference type="SAM" id="MobiDB-lite"/>
    </source>
</evidence>
<keyword evidence="2" id="KW-0479">Metal-binding</keyword>
<comment type="similarity">
    <text evidence="1">Belongs to the SurE nucleotidase family.</text>
</comment>
<feature type="chain" id="PRO_5007293292" evidence="5">
    <location>
        <begin position="18"/>
        <end position="298"/>
    </location>
</feature>
<proteinExistence type="inferred from homology"/>
<dbReference type="SUPFAM" id="SSF64167">
    <property type="entry name" value="SurE-like"/>
    <property type="match status" value="1"/>
</dbReference>
<evidence type="ECO:0000259" key="6">
    <source>
        <dbReference type="Pfam" id="PF01975"/>
    </source>
</evidence>
<feature type="region of interest" description="Disordered" evidence="4">
    <location>
        <begin position="51"/>
        <end position="84"/>
    </location>
</feature>
<dbReference type="OrthoDB" id="4018688at2759"/>
<dbReference type="Pfam" id="PF01975">
    <property type="entry name" value="SurE"/>
    <property type="match status" value="1"/>
</dbReference>
<dbReference type="GO" id="GO:0008252">
    <property type="term" value="F:nucleotidase activity"/>
    <property type="evidence" value="ECO:0007669"/>
    <property type="project" value="InterPro"/>
</dbReference>
<sequence length="298" mass="31239">MKFSLALAALAASSTQAIRILQTNDDGWAELYLRSLHDSLRAAGHDAVVSAPAENQSGTGSNDKEPEPRKTACQYDSCPANSGPVGTNATNTRLNWVNSFPVTSLKYGLSTFGPQIWNGQAPELIVSGPNVGINAWLGDLFSGTVGAAVYGAKDAGIPALAFSGKSEGVLAWNTSPVPLRSSFYAQIATKLTNAVIASGAPYLPQNVFLNVNLPAVEGSCTSLDNVKFVLTRINIGLFSARDANHCGSTRLPSEFDVINRKGTCYVTISVGDANDKSTASAAQQQVVIDKIGSLLSCI</sequence>
<accession>A0A136IYX7</accession>
<evidence type="ECO:0000313" key="7">
    <source>
        <dbReference type="EMBL" id="KXJ89966.1"/>
    </source>
</evidence>
<dbReference type="Gene3D" id="3.40.1210.10">
    <property type="entry name" value="Survival protein SurE-like phosphatase/nucleotidase"/>
    <property type="match status" value="1"/>
</dbReference>
<dbReference type="InterPro" id="IPR030048">
    <property type="entry name" value="SurE"/>
</dbReference>
<dbReference type="Proteomes" id="UP000070501">
    <property type="component" value="Unassembled WGS sequence"/>
</dbReference>
<feature type="domain" description="Survival protein SurE-like phosphatase/nucleotidase" evidence="6">
    <location>
        <begin position="20"/>
        <end position="218"/>
    </location>
</feature>
<keyword evidence="3" id="KW-0378">Hydrolase</keyword>
<gene>
    <name evidence="7" type="ORF">Micbo1qcDRAFT_205590</name>
</gene>
<evidence type="ECO:0000256" key="5">
    <source>
        <dbReference type="SAM" id="SignalP"/>
    </source>
</evidence>
<dbReference type="STRING" id="196109.A0A136IYX7"/>
<dbReference type="EMBL" id="KQ964253">
    <property type="protein sequence ID" value="KXJ89966.1"/>
    <property type="molecule type" value="Genomic_DNA"/>
</dbReference>
<reference evidence="8" key="1">
    <citation type="submission" date="2016-02" db="EMBL/GenBank/DDBJ databases">
        <title>Draft genome sequence of Microdochium bolleyi, a fungal endophyte of beachgrass.</title>
        <authorList>
            <consortium name="DOE Joint Genome Institute"/>
            <person name="David A.S."/>
            <person name="May G."/>
            <person name="Haridas S."/>
            <person name="Lim J."/>
            <person name="Wang M."/>
            <person name="Labutti K."/>
            <person name="Lipzen A."/>
            <person name="Barry K."/>
            <person name="Grigoriev I.V."/>
        </authorList>
    </citation>
    <scope>NUCLEOTIDE SEQUENCE [LARGE SCALE GENOMIC DNA]</scope>
    <source>
        <strain evidence="8">J235TASD1</strain>
    </source>
</reference>
<dbReference type="PANTHER" id="PTHR30457">
    <property type="entry name" value="5'-NUCLEOTIDASE SURE"/>
    <property type="match status" value="1"/>
</dbReference>
<dbReference type="InterPro" id="IPR036523">
    <property type="entry name" value="SurE-like_sf"/>
</dbReference>
<dbReference type="GO" id="GO:0046872">
    <property type="term" value="F:metal ion binding"/>
    <property type="evidence" value="ECO:0007669"/>
    <property type="project" value="UniProtKB-KW"/>
</dbReference>
<dbReference type="PANTHER" id="PTHR30457:SF0">
    <property type="entry name" value="PHOSPHATASE, PUTATIVE (AFU_ORTHOLOGUE AFUA_4G01070)-RELATED"/>
    <property type="match status" value="1"/>
</dbReference>
<evidence type="ECO:0000256" key="2">
    <source>
        <dbReference type="ARBA" id="ARBA00022723"/>
    </source>
</evidence>
<keyword evidence="5" id="KW-0732">Signal</keyword>
<organism evidence="7 8">
    <name type="scientific">Microdochium bolleyi</name>
    <dbReference type="NCBI Taxonomy" id="196109"/>
    <lineage>
        <taxon>Eukaryota</taxon>
        <taxon>Fungi</taxon>
        <taxon>Dikarya</taxon>
        <taxon>Ascomycota</taxon>
        <taxon>Pezizomycotina</taxon>
        <taxon>Sordariomycetes</taxon>
        <taxon>Xylariomycetidae</taxon>
        <taxon>Xylariales</taxon>
        <taxon>Microdochiaceae</taxon>
        <taxon>Microdochium</taxon>
    </lineage>
</organism>
<dbReference type="AlphaFoldDB" id="A0A136IYX7"/>
<dbReference type="InterPro" id="IPR002828">
    <property type="entry name" value="SurE-like_Pase/nucleotidase"/>
</dbReference>
<evidence type="ECO:0000256" key="3">
    <source>
        <dbReference type="ARBA" id="ARBA00022801"/>
    </source>
</evidence>
<name>A0A136IYX7_9PEZI</name>
<protein>
    <submittedName>
        <fullName evidence="7">Survival protein sure-likephosphatase/nucleotidase-like protein</fullName>
    </submittedName>
</protein>